<dbReference type="Gene3D" id="3.20.20.30">
    <property type="entry name" value="Luciferase-like domain"/>
    <property type="match status" value="1"/>
</dbReference>
<evidence type="ECO:0000256" key="1">
    <source>
        <dbReference type="ARBA" id="ARBA00022630"/>
    </source>
</evidence>
<keyword evidence="1" id="KW-0285">Flavoprotein</keyword>
<protein>
    <submittedName>
        <fullName evidence="6">LLM class flavin-dependent oxidoreductase</fullName>
    </submittedName>
</protein>
<dbReference type="AlphaFoldDB" id="A0A540VK86"/>
<name>A0A540VK86_9CHLR</name>
<dbReference type="GO" id="GO:0046306">
    <property type="term" value="P:alkanesulfonate catabolic process"/>
    <property type="evidence" value="ECO:0007669"/>
    <property type="project" value="TreeGrafter"/>
</dbReference>
<evidence type="ECO:0000259" key="5">
    <source>
        <dbReference type="Pfam" id="PF00296"/>
    </source>
</evidence>
<dbReference type="InterPro" id="IPR011251">
    <property type="entry name" value="Luciferase-like_dom"/>
</dbReference>
<dbReference type="OrthoDB" id="156481at2"/>
<dbReference type="InParanoid" id="A0A540VK86"/>
<comment type="caution">
    <text evidence="6">The sequence shown here is derived from an EMBL/GenBank/DDBJ whole genome shotgun (WGS) entry which is preliminary data.</text>
</comment>
<organism evidence="6 7">
    <name type="scientific">Litorilinea aerophila</name>
    <dbReference type="NCBI Taxonomy" id="1204385"/>
    <lineage>
        <taxon>Bacteria</taxon>
        <taxon>Bacillati</taxon>
        <taxon>Chloroflexota</taxon>
        <taxon>Caldilineae</taxon>
        <taxon>Caldilineales</taxon>
        <taxon>Caldilineaceae</taxon>
        <taxon>Litorilinea</taxon>
    </lineage>
</organism>
<keyword evidence="2" id="KW-0288">FMN</keyword>
<dbReference type="Pfam" id="PF00296">
    <property type="entry name" value="Bac_luciferase"/>
    <property type="match status" value="1"/>
</dbReference>
<dbReference type="EMBL" id="VIGC01000004">
    <property type="protein sequence ID" value="TQE97180.1"/>
    <property type="molecule type" value="Genomic_DNA"/>
</dbReference>
<dbReference type="InterPro" id="IPR036661">
    <property type="entry name" value="Luciferase-like_sf"/>
</dbReference>
<keyword evidence="7" id="KW-1185">Reference proteome</keyword>
<evidence type="ECO:0000313" key="6">
    <source>
        <dbReference type="EMBL" id="TQE97180.1"/>
    </source>
</evidence>
<evidence type="ECO:0000256" key="4">
    <source>
        <dbReference type="ARBA" id="ARBA00023033"/>
    </source>
</evidence>
<evidence type="ECO:0000256" key="3">
    <source>
        <dbReference type="ARBA" id="ARBA00023002"/>
    </source>
</evidence>
<dbReference type="InterPro" id="IPR050172">
    <property type="entry name" value="SsuD_RutA_monooxygenase"/>
</dbReference>
<gene>
    <name evidence="6" type="ORF">FKZ61_03930</name>
</gene>
<evidence type="ECO:0000313" key="7">
    <source>
        <dbReference type="Proteomes" id="UP000317371"/>
    </source>
</evidence>
<keyword evidence="3" id="KW-0560">Oxidoreductase</keyword>
<feature type="domain" description="Luciferase-like" evidence="5">
    <location>
        <begin position="1"/>
        <end position="104"/>
    </location>
</feature>
<dbReference type="GO" id="GO:0008726">
    <property type="term" value="F:alkanesulfonate monooxygenase activity"/>
    <property type="evidence" value="ECO:0007669"/>
    <property type="project" value="TreeGrafter"/>
</dbReference>
<accession>A0A540VK86</accession>
<evidence type="ECO:0000256" key="2">
    <source>
        <dbReference type="ARBA" id="ARBA00022643"/>
    </source>
</evidence>
<sequence>MWREAPATFQGEHYQIENAYCEPKPDPIPPIMVGGSGEKYLLRVVAEHADWWNYIYQDRATYAHKQQVLQEHCRQVGRDYDEIVQVIASQILIAENETDLKRLQEDPAVRPVTSNGLAGTPEQITEQLLAGIQQGARRVHVSFADSPRTDGTLLFAERVLPHL</sequence>
<dbReference type="Proteomes" id="UP000317371">
    <property type="component" value="Unassembled WGS sequence"/>
</dbReference>
<dbReference type="SUPFAM" id="SSF51679">
    <property type="entry name" value="Bacterial luciferase-like"/>
    <property type="match status" value="1"/>
</dbReference>
<reference evidence="6 7" key="1">
    <citation type="submission" date="2019-06" db="EMBL/GenBank/DDBJ databases">
        <title>Genome sequence of Litorilinea aerophila BAA-2444.</title>
        <authorList>
            <person name="Maclea K.S."/>
            <person name="Maurais E.G."/>
            <person name="Iannazzi L.C."/>
        </authorList>
    </citation>
    <scope>NUCLEOTIDE SEQUENCE [LARGE SCALE GENOMIC DNA]</scope>
    <source>
        <strain evidence="6 7">ATCC BAA-2444</strain>
    </source>
</reference>
<proteinExistence type="predicted"/>
<dbReference type="PANTHER" id="PTHR42847:SF4">
    <property type="entry name" value="ALKANESULFONATE MONOOXYGENASE-RELATED"/>
    <property type="match status" value="1"/>
</dbReference>
<dbReference type="PANTHER" id="PTHR42847">
    <property type="entry name" value="ALKANESULFONATE MONOOXYGENASE"/>
    <property type="match status" value="1"/>
</dbReference>
<keyword evidence="4" id="KW-0503">Monooxygenase</keyword>